<dbReference type="PROSITE" id="PS51257">
    <property type="entry name" value="PROKAR_LIPOPROTEIN"/>
    <property type="match status" value="1"/>
</dbReference>
<dbReference type="InterPro" id="IPR001179">
    <property type="entry name" value="PPIase_FKBP_dom"/>
</dbReference>
<evidence type="ECO:0000256" key="1">
    <source>
        <dbReference type="ARBA" id="ARBA00000971"/>
    </source>
</evidence>
<protein>
    <recommendedName>
        <fullName evidence="3 6">peptidylprolyl isomerase</fullName>
        <ecNumber evidence="3 6">5.2.1.8</ecNumber>
    </recommendedName>
</protein>
<dbReference type="InterPro" id="IPR046357">
    <property type="entry name" value="PPIase_dom_sf"/>
</dbReference>
<comment type="caution">
    <text evidence="10">The sequence shown here is derived from an EMBL/GenBank/DDBJ whole genome shotgun (WGS) entry which is preliminary data.</text>
</comment>
<feature type="region of interest" description="Disordered" evidence="7">
    <location>
        <begin position="24"/>
        <end position="45"/>
    </location>
</feature>
<dbReference type="EMBL" id="JAVREN010000003">
    <property type="protein sequence ID" value="MDT0305968.1"/>
    <property type="molecule type" value="Genomic_DNA"/>
</dbReference>
<dbReference type="SUPFAM" id="SSF54534">
    <property type="entry name" value="FKBP-like"/>
    <property type="match status" value="1"/>
</dbReference>
<name>A0ABU2L3S6_9ACTN</name>
<evidence type="ECO:0000313" key="11">
    <source>
        <dbReference type="Proteomes" id="UP001183388"/>
    </source>
</evidence>
<dbReference type="PROSITE" id="PS50059">
    <property type="entry name" value="FKBP_PPIASE"/>
    <property type="match status" value="1"/>
</dbReference>
<accession>A0ABU2L3S6</accession>
<proteinExistence type="inferred from homology"/>
<evidence type="ECO:0000256" key="7">
    <source>
        <dbReference type="SAM" id="MobiDB-lite"/>
    </source>
</evidence>
<evidence type="ECO:0000256" key="6">
    <source>
        <dbReference type="PROSITE-ProRule" id="PRU00277"/>
    </source>
</evidence>
<dbReference type="Gene3D" id="3.10.50.40">
    <property type="match status" value="1"/>
</dbReference>
<keyword evidence="5 6" id="KW-0413">Isomerase</keyword>
<evidence type="ECO:0000256" key="4">
    <source>
        <dbReference type="ARBA" id="ARBA00023110"/>
    </source>
</evidence>
<gene>
    <name evidence="10" type="ORF">RM780_03195</name>
</gene>
<feature type="chain" id="PRO_5047454693" description="peptidylprolyl isomerase" evidence="8">
    <location>
        <begin position="25"/>
        <end position="326"/>
    </location>
</feature>
<organism evidence="10 11">
    <name type="scientific">Streptomyces boetiae</name>
    <dbReference type="NCBI Taxonomy" id="3075541"/>
    <lineage>
        <taxon>Bacteria</taxon>
        <taxon>Bacillati</taxon>
        <taxon>Actinomycetota</taxon>
        <taxon>Actinomycetes</taxon>
        <taxon>Kitasatosporales</taxon>
        <taxon>Streptomycetaceae</taxon>
        <taxon>Streptomyces</taxon>
    </lineage>
</organism>
<sequence>MTRARRIVAALGVSTLLLTAAACGSEDDSGETSEGPLARVTGELGRSPEIELNEDARAGDEAVADVLSAGDGAVIEEGDYLRVDVVGQLAENGTPLLDTWNAAGDDPEAPHQQVIVQAGVDSYMRANVTRPLIGLTAGSRVKIEGQAGDMLGDGIADAGIDAEDGVVWVFDLVAASRVDPHGEAQGEQAPTEEGLPEVEAGGGEAATITVPEGQDPPEELAQQVLIEGDGAEVEAGQGVAVQYTGVLWDGGEQFDSSWDRESASAFQIGTGAVVDGWDEGLVGKRVGDRVLLVVPPDMGYGDEEAGDGAIPAGSTLVFVVDILAAF</sequence>
<dbReference type="RefSeq" id="WP_311628881.1">
    <property type="nucleotide sequence ID" value="NZ_JAVREN010000003.1"/>
</dbReference>
<reference evidence="11" key="1">
    <citation type="submission" date="2023-07" db="EMBL/GenBank/DDBJ databases">
        <title>30 novel species of actinomycetes from the DSMZ collection.</title>
        <authorList>
            <person name="Nouioui I."/>
        </authorList>
    </citation>
    <scope>NUCLEOTIDE SEQUENCE [LARGE SCALE GENOMIC DNA]</scope>
    <source>
        <strain evidence="11">DSM 44917</strain>
    </source>
</reference>
<feature type="region of interest" description="Disordered" evidence="7">
    <location>
        <begin position="180"/>
        <end position="200"/>
    </location>
</feature>
<evidence type="ECO:0000256" key="2">
    <source>
        <dbReference type="ARBA" id="ARBA00006577"/>
    </source>
</evidence>
<evidence type="ECO:0000256" key="3">
    <source>
        <dbReference type="ARBA" id="ARBA00013194"/>
    </source>
</evidence>
<evidence type="ECO:0000259" key="9">
    <source>
        <dbReference type="PROSITE" id="PS50059"/>
    </source>
</evidence>
<evidence type="ECO:0000313" key="10">
    <source>
        <dbReference type="EMBL" id="MDT0305968.1"/>
    </source>
</evidence>
<keyword evidence="8" id="KW-0732">Signal</keyword>
<keyword evidence="11" id="KW-1185">Reference proteome</keyword>
<feature type="domain" description="PPIase FKBP-type" evidence="9">
    <location>
        <begin position="236"/>
        <end position="326"/>
    </location>
</feature>
<dbReference type="PANTHER" id="PTHR43811:SF19">
    <property type="entry name" value="39 KDA FK506-BINDING NUCLEAR PROTEIN"/>
    <property type="match status" value="1"/>
</dbReference>
<evidence type="ECO:0000256" key="8">
    <source>
        <dbReference type="SAM" id="SignalP"/>
    </source>
</evidence>
<feature type="signal peptide" evidence="8">
    <location>
        <begin position="1"/>
        <end position="24"/>
    </location>
</feature>
<evidence type="ECO:0000256" key="5">
    <source>
        <dbReference type="ARBA" id="ARBA00023235"/>
    </source>
</evidence>
<dbReference type="EC" id="5.2.1.8" evidence="3 6"/>
<dbReference type="Pfam" id="PF00254">
    <property type="entry name" value="FKBP_C"/>
    <property type="match status" value="1"/>
</dbReference>
<comment type="similarity">
    <text evidence="2">Belongs to the FKBP-type PPIase family.</text>
</comment>
<dbReference type="Proteomes" id="UP001183388">
    <property type="component" value="Unassembled WGS sequence"/>
</dbReference>
<dbReference type="GO" id="GO:0003755">
    <property type="term" value="F:peptidyl-prolyl cis-trans isomerase activity"/>
    <property type="evidence" value="ECO:0007669"/>
    <property type="project" value="UniProtKB-EC"/>
</dbReference>
<keyword evidence="4 6" id="KW-0697">Rotamase</keyword>
<comment type="catalytic activity">
    <reaction evidence="1 6">
        <text>[protein]-peptidylproline (omega=180) = [protein]-peptidylproline (omega=0)</text>
        <dbReference type="Rhea" id="RHEA:16237"/>
        <dbReference type="Rhea" id="RHEA-COMP:10747"/>
        <dbReference type="Rhea" id="RHEA-COMP:10748"/>
        <dbReference type="ChEBI" id="CHEBI:83833"/>
        <dbReference type="ChEBI" id="CHEBI:83834"/>
        <dbReference type="EC" id="5.2.1.8"/>
    </reaction>
</comment>
<dbReference type="PANTHER" id="PTHR43811">
    <property type="entry name" value="FKBP-TYPE PEPTIDYL-PROLYL CIS-TRANS ISOMERASE FKPA"/>
    <property type="match status" value="1"/>
</dbReference>